<sequence>MWKAILIDDEEIGLDVLDIMLSETGQVEVVGKYQLVHEAMTACRDKQPELIFLDIEMPGISGLDAAEQLNVICPDAAIIFVTAHDQYAIDAFHTEAIGYLLKPVAPAKLERTLGRYATQRNKQYQQTTGSVDSMDNDEHNNMELEQPASPAPSIATLSLRVMGSLQVNAVDGRLLSWRTRKTKELFALLWHYQGNPVYKFTILEQLWADVPAQQGQKLLHTSLYYVRNLFKTLGYDDVVKYGDERYWIEPAIFHSDLAQLLELIAQQTVTAETVSQVIALYSGDYLETEHYTWADAYRIELRGSVAAYLVQALSQLAVDEQIAPLYKLLELEPDVDRHYEQLMQLLLDTNDATGAARVKERQQQLWAENRER</sequence>
<evidence type="ECO:0000256" key="6">
    <source>
        <dbReference type="SAM" id="MobiDB-lite"/>
    </source>
</evidence>
<dbReference type="Proteomes" id="UP001185028">
    <property type="component" value="Unassembled WGS sequence"/>
</dbReference>
<keyword evidence="3" id="KW-0238">DNA-binding</keyword>
<reference evidence="8 9" key="1">
    <citation type="submission" date="2023-07" db="EMBL/GenBank/DDBJ databases">
        <title>Genomic Encyclopedia of Type Strains, Phase IV (KMG-IV): sequencing the most valuable type-strain genomes for metagenomic binning, comparative biology and taxonomic classification.</title>
        <authorList>
            <person name="Goeker M."/>
        </authorList>
    </citation>
    <scope>NUCLEOTIDE SEQUENCE [LARGE SCALE GENOMIC DNA]</scope>
    <source>
        <strain evidence="8 9">DSM 22170</strain>
    </source>
</reference>
<protein>
    <submittedName>
        <fullName evidence="8">Two-component SAPR family response regulator</fullName>
    </submittedName>
</protein>
<evidence type="ECO:0000256" key="1">
    <source>
        <dbReference type="ARBA" id="ARBA00023012"/>
    </source>
</evidence>
<dbReference type="InterPro" id="IPR051677">
    <property type="entry name" value="AfsR-DnrI-RedD_regulator"/>
</dbReference>
<dbReference type="RefSeq" id="WP_188776004.1">
    <property type="nucleotide sequence ID" value="NZ_BMMB01000005.1"/>
</dbReference>
<dbReference type="InterPro" id="IPR036388">
    <property type="entry name" value="WH-like_DNA-bd_sf"/>
</dbReference>
<feature type="compositionally biased region" description="Polar residues" evidence="6">
    <location>
        <begin position="123"/>
        <end position="133"/>
    </location>
</feature>
<evidence type="ECO:0000256" key="4">
    <source>
        <dbReference type="ARBA" id="ARBA00023163"/>
    </source>
</evidence>
<evidence type="ECO:0000313" key="8">
    <source>
        <dbReference type="EMBL" id="MDR6245820.1"/>
    </source>
</evidence>
<keyword evidence="2" id="KW-0805">Transcription regulation</keyword>
<dbReference type="SUPFAM" id="SSF52172">
    <property type="entry name" value="CheY-like"/>
    <property type="match status" value="1"/>
</dbReference>
<evidence type="ECO:0000259" key="7">
    <source>
        <dbReference type="PROSITE" id="PS50110"/>
    </source>
</evidence>
<dbReference type="InterPro" id="IPR016032">
    <property type="entry name" value="Sig_transdc_resp-reg_C-effctor"/>
</dbReference>
<dbReference type="PROSITE" id="PS50110">
    <property type="entry name" value="RESPONSE_REGULATORY"/>
    <property type="match status" value="1"/>
</dbReference>
<keyword evidence="1" id="KW-0902">Two-component regulatory system</keyword>
<dbReference type="SUPFAM" id="SSF46894">
    <property type="entry name" value="C-terminal effector domain of the bipartite response regulators"/>
    <property type="match status" value="1"/>
</dbReference>
<feature type="domain" description="Response regulatory" evidence="7">
    <location>
        <begin position="3"/>
        <end position="117"/>
    </location>
</feature>
<proteinExistence type="predicted"/>
<dbReference type="Pfam" id="PF00072">
    <property type="entry name" value="Response_reg"/>
    <property type="match status" value="1"/>
</dbReference>
<keyword evidence="5" id="KW-0597">Phosphoprotein</keyword>
<evidence type="ECO:0000256" key="2">
    <source>
        <dbReference type="ARBA" id="ARBA00023015"/>
    </source>
</evidence>
<name>A0ABU1J2T5_9BACL</name>
<accession>A0ABU1J2T5</accession>
<evidence type="ECO:0000256" key="3">
    <source>
        <dbReference type="ARBA" id="ARBA00023125"/>
    </source>
</evidence>
<dbReference type="InterPro" id="IPR011006">
    <property type="entry name" value="CheY-like_superfamily"/>
</dbReference>
<organism evidence="8 9">
    <name type="scientific">Paenibacillus hunanensis</name>
    <dbReference type="NCBI Taxonomy" id="539262"/>
    <lineage>
        <taxon>Bacteria</taxon>
        <taxon>Bacillati</taxon>
        <taxon>Bacillota</taxon>
        <taxon>Bacilli</taxon>
        <taxon>Bacillales</taxon>
        <taxon>Paenibacillaceae</taxon>
        <taxon>Paenibacillus</taxon>
    </lineage>
</organism>
<evidence type="ECO:0000256" key="5">
    <source>
        <dbReference type="PROSITE-ProRule" id="PRU00169"/>
    </source>
</evidence>
<keyword evidence="9" id="KW-1185">Reference proteome</keyword>
<dbReference type="PANTHER" id="PTHR35807">
    <property type="entry name" value="TRANSCRIPTIONAL REGULATOR REDD-RELATED"/>
    <property type="match status" value="1"/>
</dbReference>
<feature type="region of interest" description="Disordered" evidence="6">
    <location>
        <begin position="123"/>
        <end position="148"/>
    </location>
</feature>
<comment type="caution">
    <text evidence="8">The sequence shown here is derived from an EMBL/GenBank/DDBJ whole genome shotgun (WGS) entry which is preliminary data.</text>
</comment>
<dbReference type="EMBL" id="JAVDQH010000018">
    <property type="protein sequence ID" value="MDR6245820.1"/>
    <property type="molecule type" value="Genomic_DNA"/>
</dbReference>
<evidence type="ECO:0000313" key="9">
    <source>
        <dbReference type="Proteomes" id="UP001185028"/>
    </source>
</evidence>
<dbReference type="InterPro" id="IPR001789">
    <property type="entry name" value="Sig_transdc_resp-reg_receiver"/>
</dbReference>
<dbReference type="Gene3D" id="3.40.50.2300">
    <property type="match status" value="1"/>
</dbReference>
<dbReference type="Gene3D" id="1.10.10.10">
    <property type="entry name" value="Winged helix-like DNA-binding domain superfamily/Winged helix DNA-binding domain"/>
    <property type="match status" value="1"/>
</dbReference>
<gene>
    <name evidence="8" type="ORF">JOC58_003736</name>
</gene>
<keyword evidence="4" id="KW-0804">Transcription</keyword>
<dbReference type="SMART" id="SM00448">
    <property type="entry name" value="REC"/>
    <property type="match status" value="1"/>
</dbReference>
<feature type="modified residue" description="4-aspartylphosphate" evidence="5">
    <location>
        <position position="54"/>
    </location>
</feature>